<reference evidence="7" key="1">
    <citation type="submission" date="2020-03" db="EMBL/GenBank/DDBJ databases">
        <authorList>
            <person name="Chebbi M.A."/>
            <person name="Drezen J.M."/>
        </authorList>
    </citation>
    <scope>NUCLEOTIDE SEQUENCE</scope>
    <source>
        <tissue evidence="7">Whole body</tissue>
    </source>
</reference>
<reference evidence="7" key="2">
    <citation type="submission" date="2021-04" db="EMBL/GenBank/DDBJ databases">
        <title>Genome-wide patterns of bracovirus chromosomal integration into multiple host tissues during parasitism.</title>
        <authorList>
            <person name="Chebbi M.A.C."/>
        </authorList>
    </citation>
    <scope>NUCLEOTIDE SEQUENCE</scope>
    <source>
        <tissue evidence="7">Whole body</tissue>
    </source>
</reference>
<feature type="disulfide bond" evidence="4">
    <location>
        <begin position="33"/>
        <end position="140"/>
    </location>
</feature>
<proteinExistence type="predicted"/>
<dbReference type="GO" id="GO:0046872">
    <property type="term" value="F:metal ion binding"/>
    <property type="evidence" value="ECO:0007669"/>
    <property type="project" value="UniProtKB-KW"/>
</dbReference>
<keyword evidence="8" id="KW-1185">Reference proteome</keyword>
<dbReference type="GO" id="GO:0051045">
    <property type="term" value="P:negative regulation of membrane protein ectodomain proteolysis"/>
    <property type="evidence" value="ECO:0007669"/>
    <property type="project" value="TreeGrafter"/>
</dbReference>
<dbReference type="AlphaFoldDB" id="A0A8J5UX34"/>
<name>A0A8J5UX34_9HYME</name>
<dbReference type="GO" id="GO:0008191">
    <property type="term" value="F:metalloendopeptidase inhibitor activity"/>
    <property type="evidence" value="ECO:0007669"/>
    <property type="project" value="InterPro"/>
</dbReference>
<keyword evidence="3" id="KW-0862">Zinc</keyword>
<evidence type="ECO:0000256" key="5">
    <source>
        <dbReference type="SAM" id="SignalP"/>
    </source>
</evidence>
<evidence type="ECO:0000256" key="1">
    <source>
        <dbReference type="ARBA" id="ARBA00004613"/>
    </source>
</evidence>
<evidence type="ECO:0000259" key="6">
    <source>
        <dbReference type="PROSITE" id="PS50189"/>
    </source>
</evidence>
<dbReference type="GO" id="GO:0031012">
    <property type="term" value="C:extracellular matrix"/>
    <property type="evidence" value="ECO:0007669"/>
    <property type="project" value="TreeGrafter"/>
</dbReference>
<evidence type="ECO:0000256" key="3">
    <source>
        <dbReference type="PIRSR" id="PIRSR601820-1"/>
    </source>
</evidence>
<dbReference type="InterPro" id="IPR001820">
    <property type="entry name" value="TIMP"/>
</dbReference>
<feature type="disulfide bond" evidence="4">
    <location>
        <begin position="23"/>
        <end position="115"/>
    </location>
</feature>
<feature type="disulfide bond" evidence="4">
    <location>
        <begin position="21"/>
        <end position="89"/>
    </location>
</feature>
<dbReference type="Proteomes" id="UP000729913">
    <property type="component" value="Unassembled WGS sequence"/>
</dbReference>
<dbReference type="PANTHER" id="PTHR11844:SF33">
    <property type="entry name" value="TISSUE INHIBITOR OF METALLOPROTEINASE"/>
    <property type="match status" value="1"/>
</dbReference>
<dbReference type="InterPro" id="IPR001134">
    <property type="entry name" value="Netrin_domain"/>
</dbReference>
<dbReference type="OrthoDB" id="6041373at2759"/>
<evidence type="ECO:0000256" key="2">
    <source>
        <dbReference type="ARBA" id="ARBA00022525"/>
    </source>
</evidence>
<evidence type="ECO:0000256" key="4">
    <source>
        <dbReference type="PIRSR" id="PIRSR601820-3"/>
    </source>
</evidence>
<feature type="binding site" evidence="3">
    <location>
        <position position="21"/>
    </location>
    <ligand>
        <name>Zn(2+)</name>
        <dbReference type="ChEBI" id="CHEBI:29105"/>
        <note>ligand shared with metalloproteinase partner</note>
    </ligand>
</feature>
<evidence type="ECO:0000313" key="7">
    <source>
        <dbReference type="EMBL" id="KAG8035116.1"/>
    </source>
</evidence>
<evidence type="ECO:0000313" key="8">
    <source>
        <dbReference type="Proteomes" id="UP000729913"/>
    </source>
</evidence>
<keyword evidence="4" id="KW-1015">Disulfide bond</keyword>
<sequence>MIRFVFLLTLSLATIYEANACSCAAFPLQQLFCESDFVIKMKIEDILKNEQSPYLMYKVNVLETYKASDAAKTALKNELVATNPESGICGLMYQRDDVVVVGGTVTNGLSHISLCELHIENAKKIAAKETNLRENYIKSCVSVV</sequence>
<gene>
    <name evidence="7" type="ORF">G9C98_001606</name>
</gene>
<dbReference type="EMBL" id="JAAOIC020000064">
    <property type="protein sequence ID" value="KAG8035116.1"/>
    <property type="molecule type" value="Genomic_DNA"/>
</dbReference>
<feature type="signal peptide" evidence="5">
    <location>
        <begin position="1"/>
        <end position="20"/>
    </location>
</feature>
<comment type="subcellular location">
    <subcellularLocation>
        <location evidence="1">Secreted</location>
    </subcellularLocation>
</comment>
<feature type="domain" description="NTR" evidence="6">
    <location>
        <begin position="21"/>
        <end position="140"/>
    </location>
</feature>
<dbReference type="PROSITE" id="PS50189">
    <property type="entry name" value="NTR"/>
    <property type="match status" value="1"/>
</dbReference>
<accession>A0A8J5UX34</accession>
<keyword evidence="5" id="KW-0732">Signal</keyword>
<keyword evidence="3" id="KW-0479">Metal-binding</keyword>
<protein>
    <recommendedName>
        <fullName evidence="6">NTR domain-containing protein</fullName>
    </recommendedName>
</protein>
<keyword evidence="2" id="KW-0964">Secreted</keyword>
<dbReference type="Pfam" id="PF00965">
    <property type="entry name" value="TIMP"/>
    <property type="match status" value="1"/>
</dbReference>
<dbReference type="PANTHER" id="PTHR11844">
    <property type="entry name" value="METALLOPROTEASE INHIBITOR"/>
    <property type="match status" value="1"/>
</dbReference>
<comment type="caution">
    <text evidence="7">The sequence shown here is derived from an EMBL/GenBank/DDBJ whole genome shotgun (WGS) entry which is preliminary data.</text>
</comment>
<feature type="chain" id="PRO_5035290504" description="NTR domain-containing protein" evidence="5">
    <location>
        <begin position="21"/>
        <end position="144"/>
    </location>
</feature>
<dbReference type="GO" id="GO:0002020">
    <property type="term" value="F:protease binding"/>
    <property type="evidence" value="ECO:0007669"/>
    <property type="project" value="TreeGrafter"/>
</dbReference>
<dbReference type="GO" id="GO:0005615">
    <property type="term" value="C:extracellular space"/>
    <property type="evidence" value="ECO:0007669"/>
    <property type="project" value="TreeGrafter"/>
</dbReference>
<organism evidence="7 8">
    <name type="scientific">Cotesia typhae</name>
    <dbReference type="NCBI Taxonomy" id="2053667"/>
    <lineage>
        <taxon>Eukaryota</taxon>
        <taxon>Metazoa</taxon>
        <taxon>Ecdysozoa</taxon>
        <taxon>Arthropoda</taxon>
        <taxon>Hexapoda</taxon>
        <taxon>Insecta</taxon>
        <taxon>Pterygota</taxon>
        <taxon>Neoptera</taxon>
        <taxon>Endopterygota</taxon>
        <taxon>Hymenoptera</taxon>
        <taxon>Apocrita</taxon>
        <taxon>Ichneumonoidea</taxon>
        <taxon>Braconidae</taxon>
        <taxon>Microgastrinae</taxon>
        <taxon>Cotesia</taxon>
    </lineage>
</organism>